<proteinExistence type="predicted"/>
<dbReference type="NCBIfam" id="TIGR01838">
    <property type="entry name" value="PHA_synth_I"/>
    <property type="match status" value="1"/>
</dbReference>
<dbReference type="GO" id="GO:0042619">
    <property type="term" value="P:poly-hydroxybutyrate biosynthetic process"/>
    <property type="evidence" value="ECO:0007669"/>
    <property type="project" value="InterPro"/>
</dbReference>
<keyword evidence="4" id="KW-0012">Acyltransferase</keyword>
<evidence type="ECO:0000256" key="2">
    <source>
        <dbReference type="ARBA" id="ARBA00022490"/>
    </source>
</evidence>
<evidence type="ECO:0000256" key="3">
    <source>
        <dbReference type="ARBA" id="ARBA00022679"/>
    </source>
</evidence>
<name>A0A1H3W015_9RHOB</name>
<dbReference type="InterPro" id="IPR051321">
    <property type="entry name" value="PHA/PHB_synthase"/>
</dbReference>
<gene>
    <name evidence="6" type="ORF">SAMN05444370_101396</name>
</gene>
<dbReference type="EMBL" id="FNQM01000001">
    <property type="protein sequence ID" value="SDZ79672.1"/>
    <property type="molecule type" value="Genomic_DNA"/>
</dbReference>
<dbReference type="AlphaFoldDB" id="A0A1H3W015"/>
<evidence type="ECO:0000313" key="7">
    <source>
        <dbReference type="Proteomes" id="UP000198703"/>
    </source>
</evidence>
<evidence type="ECO:0000256" key="4">
    <source>
        <dbReference type="ARBA" id="ARBA00023315"/>
    </source>
</evidence>
<dbReference type="RefSeq" id="WP_093247837.1">
    <property type="nucleotide sequence ID" value="NZ_FNQM01000001.1"/>
</dbReference>
<dbReference type="OrthoDB" id="7208816at2"/>
<dbReference type="STRING" id="89524.SAMN05444370_101396"/>
<comment type="subcellular location">
    <subcellularLocation>
        <location evidence="1">Cytoplasm</location>
    </subcellularLocation>
</comment>
<keyword evidence="7" id="KW-1185">Reference proteome</keyword>
<dbReference type="Proteomes" id="UP000198703">
    <property type="component" value="Unassembled WGS sequence"/>
</dbReference>
<dbReference type="GO" id="GO:0005737">
    <property type="term" value="C:cytoplasm"/>
    <property type="evidence" value="ECO:0007669"/>
    <property type="project" value="UniProtKB-SubCell"/>
</dbReference>
<dbReference type="PANTHER" id="PTHR36837:SF5">
    <property type="entry name" value="POLY-3-HYDROXYBUTYRATE SYNTHASE"/>
    <property type="match status" value="1"/>
</dbReference>
<dbReference type="InterPro" id="IPR029058">
    <property type="entry name" value="AB_hydrolase_fold"/>
</dbReference>
<dbReference type="InterPro" id="IPR010941">
    <property type="entry name" value="PhaC_N"/>
</dbReference>
<dbReference type="PANTHER" id="PTHR36837">
    <property type="entry name" value="POLY(3-HYDROXYALKANOATE) POLYMERASE SUBUNIT PHAC"/>
    <property type="match status" value="1"/>
</dbReference>
<keyword evidence="2" id="KW-0963">Cytoplasm</keyword>
<evidence type="ECO:0000256" key="1">
    <source>
        <dbReference type="ARBA" id="ARBA00004496"/>
    </source>
</evidence>
<accession>A0A1H3W015</accession>
<dbReference type="InterPro" id="IPR010963">
    <property type="entry name" value="PHA_synth_I"/>
</dbReference>
<reference evidence="6 7" key="1">
    <citation type="submission" date="2016-10" db="EMBL/GenBank/DDBJ databases">
        <authorList>
            <person name="de Groot N.N."/>
        </authorList>
    </citation>
    <scope>NUCLEOTIDE SEQUENCE [LARGE SCALE GENOMIC DNA]</scope>
    <source>
        <strain evidence="6 7">DSM 15345</strain>
    </source>
</reference>
<feature type="domain" description="Poly-beta-hydroxybutyrate polymerase N-terminal" evidence="5">
    <location>
        <begin position="124"/>
        <end position="295"/>
    </location>
</feature>
<organism evidence="6 7">
    <name type="scientific">Rubrimonas cliftonensis</name>
    <dbReference type="NCBI Taxonomy" id="89524"/>
    <lineage>
        <taxon>Bacteria</taxon>
        <taxon>Pseudomonadati</taxon>
        <taxon>Pseudomonadota</taxon>
        <taxon>Alphaproteobacteria</taxon>
        <taxon>Rhodobacterales</taxon>
        <taxon>Paracoccaceae</taxon>
        <taxon>Rubrimonas</taxon>
    </lineage>
</organism>
<sequence length="615" mass="68820">MTTPTHQTIDHGAPRPFASPEELAALASDGADFAANMAKVVERASEVWSKFASANVADAHPMHADPLNVAPAFAELGQSWLEHPQEMGDAVMRLWLRQAELWRRATMKMWGLDEEPLVQPAPGDKRFKDEEWSKNVIFDYVKQSYLLTSGWIMDTVHNVGDLEERDRRKVEFYTRNFIEAMSPANFAHTNPEVLRETFRQKGENLARGLENMLRDLDRGKGNLLIRQTDLDAFEVGRDMATTPGSVIYENSLFQLIQYAPTTETVHKTPLLIIPPWINKFYILDLNEKKSMVRWLVAQGWTVFVMSWVNPDEAQKNETWESYMTKGVFTALDKVLEETGAGRAHMIGYCIGGTMLGTSLAHMAARGDARAASATFFTTQLDFTDAGELQVFVDGETLKVLEERMDEGYLPAESMATAFNMLRASDLIWSFVVQNYLLGKDPFPFDLLFWNADSTCMPARVHRFYLDSFYNANRLATGEMTLGGERLDLGRVSLPVYHVATKEDHIAPPQSAYRGARLLGSKDATFILSGSGHIAGVVNPPAAKKYQYWTCKGIAAPELENWAAAASETDGSWWPDWDAWLAKRGGGKVAAREPGAKLGVVEPAPGRYVKKRFDGN</sequence>
<dbReference type="Gene3D" id="3.40.50.1820">
    <property type="entry name" value="alpha/beta hydrolase"/>
    <property type="match status" value="1"/>
</dbReference>
<protein>
    <submittedName>
        <fullName evidence="6">Polyhydroxyalkanoate synthase</fullName>
    </submittedName>
</protein>
<dbReference type="SUPFAM" id="SSF53474">
    <property type="entry name" value="alpha/beta-Hydrolases"/>
    <property type="match status" value="1"/>
</dbReference>
<evidence type="ECO:0000259" key="5">
    <source>
        <dbReference type="Pfam" id="PF07167"/>
    </source>
</evidence>
<dbReference type="Pfam" id="PF07167">
    <property type="entry name" value="PhaC_N"/>
    <property type="match status" value="1"/>
</dbReference>
<keyword evidence="3" id="KW-0808">Transferase</keyword>
<evidence type="ECO:0000313" key="6">
    <source>
        <dbReference type="EMBL" id="SDZ79672.1"/>
    </source>
</evidence>
<dbReference type="GO" id="GO:0016746">
    <property type="term" value="F:acyltransferase activity"/>
    <property type="evidence" value="ECO:0007669"/>
    <property type="project" value="UniProtKB-KW"/>
</dbReference>